<proteinExistence type="predicted"/>
<evidence type="ECO:0000256" key="1">
    <source>
        <dbReference type="SAM" id="MobiDB-lite"/>
    </source>
</evidence>
<dbReference type="EMBL" id="LSZO01000211">
    <property type="protein sequence ID" value="KXU34600.1"/>
    <property type="molecule type" value="Genomic_DNA"/>
</dbReference>
<dbReference type="RefSeq" id="WP_068392901.1">
    <property type="nucleotide sequence ID" value="NZ_LSZO01000211.1"/>
</dbReference>
<name>A0A139SJD2_9GAMM</name>
<organism evidence="3 4">
    <name type="scientific">Ventosimonas gracilis</name>
    <dbReference type="NCBI Taxonomy" id="1680762"/>
    <lineage>
        <taxon>Bacteria</taxon>
        <taxon>Pseudomonadati</taxon>
        <taxon>Pseudomonadota</taxon>
        <taxon>Gammaproteobacteria</taxon>
        <taxon>Pseudomonadales</taxon>
        <taxon>Ventosimonadaceae</taxon>
        <taxon>Ventosimonas</taxon>
    </lineage>
</organism>
<evidence type="ECO:0000313" key="3">
    <source>
        <dbReference type="EMBL" id="KXU34600.1"/>
    </source>
</evidence>
<reference evidence="3 4" key="1">
    <citation type="submission" date="2016-02" db="EMBL/GenBank/DDBJ databases">
        <authorList>
            <person name="Wen L."/>
            <person name="He K."/>
            <person name="Yang H."/>
        </authorList>
    </citation>
    <scope>NUCLEOTIDE SEQUENCE [LARGE SCALE GENOMIC DNA]</scope>
    <source>
        <strain evidence="3 4">CV58</strain>
    </source>
</reference>
<feature type="compositionally biased region" description="Basic and acidic residues" evidence="1">
    <location>
        <begin position="96"/>
        <end position="109"/>
    </location>
</feature>
<dbReference type="Proteomes" id="UP000072660">
    <property type="component" value="Unassembled WGS sequence"/>
</dbReference>
<dbReference type="InterPro" id="IPR049191">
    <property type="entry name" value="SutA_RBD"/>
</dbReference>
<gene>
    <name evidence="3" type="ORF">AXE65_07095</name>
</gene>
<feature type="region of interest" description="Disordered" evidence="1">
    <location>
        <begin position="1"/>
        <end position="62"/>
    </location>
</feature>
<feature type="region of interest" description="Disordered" evidence="1">
    <location>
        <begin position="86"/>
        <end position="109"/>
    </location>
</feature>
<accession>A0A139SJD2</accession>
<dbReference type="OrthoDB" id="5741083at2"/>
<feature type="domain" description="Transcriptional regulator SutA RNAP-binding" evidence="2">
    <location>
        <begin position="63"/>
        <end position="96"/>
    </location>
</feature>
<dbReference type="Pfam" id="PF20661">
    <property type="entry name" value="SutA-RBD"/>
    <property type="match status" value="1"/>
</dbReference>
<dbReference type="AlphaFoldDB" id="A0A139SJD2"/>
<evidence type="ECO:0000313" key="4">
    <source>
        <dbReference type="Proteomes" id="UP000072660"/>
    </source>
</evidence>
<sequence length="109" mass="11607">MSADNLEQDNLCGVEDDEPLAEADVEEEAEDAGDTEVAAIPSSKKSTKTAAVANPDELPSLEAKQKEREALDKAIAEFLARGGKVQEIGSNVLADPPKKPENKYGSRPI</sequence>
<keyword evidence="4" id="KW-1185">Reference proteome</keyword>
<evidence type="ECO:0000259" key="2">
    <source>
        <dbReference type="Pfam" id="PF20661"/>
    </source>
</evidence>
<comment type="caution">
    <text evidence="3">The sequence shown here is derived from an EMBL/GenBank/DDBJ whole genome shotgun (WGS) entry which is preliminary data.</text>
</comment>
<protein>
    <recommendedName>
        <fullName evidence="2">Transcriptional regulator SutA RNAP-binding domain-containing protein</fullName>
    </recommendedName>
</protein>
<feature type="compositionally biased region" description="Acidic residues" evidence="1">
    <location>
        <begin position="14"/>
        <end position="34"/>
    </location>
</feature>